<sequence>MFEHQHFVDLQERFGDSKSWLSGEDHSSPLLSQRVNSSLANGNGSNSNVDRVLYKNLVEMVPLVESLMDRRANASFTRRASIVYTKTPSKEPYPKRIGDPKGRKAAQSIPTKKTREISDKVRSKTASQDVCSDELSIFSSRAMVAEKEREELNILRKQVQDLEKKLSEKDELLKLAENSKNQIAEVQAKLEELRCQTSEKDSLIRTTHSQLYDVKIMLADKQAALEKLQWEAMTSNSKVDKLQNELDSMQGGISSLVLSLEGLTKNFTAYAEDYDVTPYHLDPLPHIDNMDDMEMEKMEEAREAYIAAISAAKEKQDEESIAIAAKARLCLQSFIFKTNDQNVDASKSFDLCRAPEVHVL</sequence>
<evidence type="ECO:0000313" key="4">
    <source>
        <dbReference type="RefSeq" id="XP_010260997.1"/>
    </source>
</evidence>
<dbReference type="STRING" id="4432.A0A1U8A7G4"/>
<dbReference type="AlphaFoldDB" id="A0A1U8A7G4"/>
<dbReference type="InterPro" id="IPR040289">
    <property type="entry name" value="MBP2C"/>
</dbReference>
<proteinExistence type="predicted"/>
<evidence type="ECO:0000256" key="2">
    <source>
        <dbReference type="SAM" id="MobiDB-lite"/>
    </source>
</evidence>
<evidence type="ECO:0000313" key="3">
    <source>
        <dbReference type="Proteomes" id="UP000189703"/>
    </source>
</evidence>
<dbReference type="PANTHER" id="PTHR35502:SF2">
    <property type="entry name" value="PROTEIN MICROTUBULE BINDING PROTEIN 2C"/>
    <property type="match status" value="1"/>
</dbReference>
<reference evidence="4" key="1">
    <citation type="submission" date="2025-08" db="UniProtKB">
        <authorList>
            <consortium name="RefSeq"/>
        </authorList>
    </citation>
    <scope>IDENTIFICATION</scope>
</reference>
<dbReference type="RefSeq" id="XP_010260997.1">
    <property type="nucleotide sequence ID" value="XM_010262695.2"/>
</dbReference>
<feature type="compositionally biased region" description="Basic and acidic residues" evidence="2">
    <location>
        <begin position="88"/>
        <end position="102"/>
    </location>
</feature>
<organism evidence="3 4">
    <name type="scientific">Nelumbo nucifera</name>
    <name type="common">Sacred lotus</name>
    <dbReference type="NCBI Taxonomy" id="4432"/>
    <lineage>
        <taxon>Eukaryota</taxon>
        <taxon>Viridiplantae</taxon>
        <taxon>Streptophyta</taxon>
        <taxon>Embryophyta</taxon>
        <taxon>Tracheophyta</taxon>
        <taxon>Spermatophyta</taxon>
        <taxon>Magnoliopsida</taxon>
        <taxon>Proteales</taxon>
        <taxon>Nelumbonaceae</taxon>
        <taxon>Nelumbo</taxon>
    </lineage>
</organism>
<accession>A0A1U8A7G4</accession>
<dbReference type="GO" id="GO:0008017">
    <property type="term" value="F:microtubule binding"/>
    <property type="evidence" value="ECO:0007669"/>
    <property type="project" value="InterPro"/>
</dbReference>
<dbReference type="FunCoup" id="A0A1U8A7G4">
    <property type="interactions" value="3345"/>
</dbReference>
<keyword evidence="1" id="KW-0175">Coiled coil</keyword>
<dbReference type="OrthoDB" id="1915670at2759"/>
<protein>
    <submittedName>
        <fullName evidence="4">Uncharacterized protein LOC104599939</fullName>
    </submittedName>
</protein>
<dbReference type="GO" id="GO:0010497">
    <property type="term" value="P:plasmodesmata-mediated intercellular transport"/>
    <property type="evidence" value="ECO:0007669"/>
    <property type="project" value="InterPro"/>
</dbReference>
<dbReference type="OMA" id="QWEPMIS"/>
<feature type="coiled-coil region" evidence="1">
    <location>
        <begin position="142"/>
        <end position="196"/>
    </location>
</feature>
<evidence type="ECO:0000256" key="1">
    <source>
        <dbReference type="SAM" id="Coils"/>
    </source>
</evidence>
<dbReference type="GeneID" id="104599939"/>
<dbReference type="eggNOG" id="ENOG502QS43">
    <property type="taxonomic scope" value="Eukaryota"/>
</dbReference>
<dbReference type="KEGG" id="nnu:104599939"/>
<name>A0A1U8A7G4_NELNU</name>
<dbReference type="Proteomes" id="UP000189703">
    <property type="component" value="Unplaced"/>
</dbReference>
<dbReference type="SUPFAM" id="SSF57997">
    <property type="entry name" value="Tropomyosin"/>
    <property type="match status" value="1"/>
</dbReference>
<feature type="region of interest" description="Disordered" evidence="2">
    <location>
        <begin position="87"/>
        <end position="119"/>
    </location>
</feature>
<dbReference type="PANTHER" id="PTHR35502">
    <property type="entry name" value="PROTEIN MICROTUBULE BINDING PROTEIN 2C"/>
    <property type="match status" value="1"/>
</dbReference>
<gene>
    <name evidence="4" type="primary">LOC104599939</name>
</gene>
<keyword evidence="3" id="KW-1185">Reference proteome</keyword>